<evidence type="ECO:0000256" key="3">
    <source>
        <dbReference type="SAM" id="Coils"/>
    </source>
</evidence>
<feature type="coiled-coil region" evidence="3">
    <location>
        <begin position="359"/>
        <end position="386"/>
    </location>
</feature>
<dbReference type="PANTHER" id="PTHR38432:SF1">
    <property type="entry name" value="TELA-LIKE PROTEIN SAOUHSC_01408"/>
    <property type="match status" value="1"/>
</dbReference>
<name>A0A0A8B8B3_9ACTN</name>
<evidence type="ECO:0000256" key="1">
    <source>
        <dbReference type="ARBA" id="ARBA00005541"/>
    </source>
</evidence>
<gene>
    <name evidence="4" type="ORF">JI75_00330</name>
</gene>
<keyword evidence="5" id="KW-1185">Reference proteome</keyword>
<evidence type="ECO:0000313" key="5">
    <source>
        <dbReference type="Proteomes" id="UP000031121"/>
    </source>
</evidence>
<organism evidence="4 5">
    <name type="scientific">Berryella intestinalis</name>
    <dbReference type="NCBI Taxonomy" id="1531429"/>
    <lineage>
        <taxon>Bacteria</taxon>
        <taxon>Bacillati</taxon>
        <taxon>Actinomycetota</taxon>
        <taxon>Coriobacteriia</taxon>
        <taxon>Eggerthellales</taxon>
        <taxon>Eggerthellaceae</taxon>
        <taxon>Berryella</taxon>
    </lineage>
</organism>
<reference evidence="4 5" key="2">
    <citation type="journal article" date="2015" name="Genome Announc.">
        <title>Complete Genome Sequence of Coriobacteriaceae Strain 68-1-3, a Novel Mucus-Degrading Isolate from the Swine Intestinal Tract.</title>
        <authorList>
            <person name="Looft T."/>
            <person name="Bayles D.O."/>
            <person name="Alt D.P."/>
            <person name="Stanton T.B."/>
        </authorList>
    </citation>
    <scope>NUCLEOTIDE SEQUENCE [LARGE SCALE GENOMIC DNA]</scope>
    <source>
        <strain evidence="4 5">68-1-3</strain>
    </source>
</reference>
<dbReference type="RefSeq" id="WP_039687897.1">
    <property type="nucleotide sequence ID" value="NZ_CP009302.1"/>
</dbReference>
<dbReference type="InterPro" id="IPR008863">
    <property type="entry name" value="Toxic_anion-R_TelA"/>
</dbReference>
<accession>A0A0A8B8B3</accession>
<reference evidence="5" key="1">
    <citation type="submission" date="2014-08" db="EMBL/GenBank/DDBJ databases">
        <title>Coriobacteriaceae sp. complete genome.</title>
        <authorList>
            <person name="Looft T."/>
            <person name="Bayles D.O."/>
            <person name="Stanton T.B."/>
        </authorList>
    </citation>
    <scope>NUCLEOTIDE SEQUENCE [LARGE SCALE GENOMIC DNA]</scope>
    <source>
        <strain evidence="5">68-1-3</strain>
    </source>
</reference>
<dbReference type="OrthoDB" id="9768858at2"/>
<dbReference type="AlphaFoldDB" id="A0A0A8B8B3"/>
<dbReference type="Proteomes" id="UP000031121">
    <property type="component" value="Chromosome"/>
</dbReference>
<comment type="similarity">
    <text evidence="1 2">Belongs to the TelA family.</text>
</comment>
<dbReference type="Pfam" id="PF05816">
    <property type="entry name" value="TelA"/>
    <property type="match status" value="1"/>
</dbReference>
<protein>
    <submittedName>
        <fullName evidence="4">Tellurium resistance protein</fullName>
    </submittedName>
</protein>
<evidence type="ECO:0000313" key="4">
    <source>
        <dbReference type="EMBL" id="AJC11377.1"/>
    </source>
</evidence>
<keyword evidence="3" id="KW-0175">Coiled coil</keyword>
<dbReference type="HOGENOM" id="CLU_032111_0_0_11"/>
<dbReference type="PIRSF" id="PIRSF026508">
    <property type="entry name" value="TelA"/>
    <property type="match status" value="1"/>
</dbReference>
<dbReference type="KEGG" id="cbac:JI75_00330"/>
<evidence type="ECO:0000256" key="2">
    <source>
        <dbReference type="PIRNR" id="PIRNR026508"/>
    </source>
</evidence>
<dbReference type="PANTHER" id="PTHR38432">
    <property type="entry name" value="TELA-LIKE PROTEIN SAOUHSC_01408"/>
    <property type="match status" value="1"/>
</dbReference>
<dbReference type="EMBL" id="CP009302">
    <property type="protein sequence ID" value="AJC11377.1"/>
    <property type="molecule type" value="Genomic_DNA"/>
</dbReference>
<proteinExistence type="inferred from homology"/>
<sequence>MSDEIKLTFDTADTGESENKAAAIVREMSQADVLAPDAAASVSKFEDEGASSLSPEMLAQVDAFSKQIDLHSTNAILQYGSGAQKKMADFSETALSSVRTQNLGEVGDLLAGVVTDLRSFDAEDEKGIRGFFKRGANKIESLRARYDDVQGNVDKTVKELQTHQIKLMKDSAMLDKLYQLNLEYYKELTMYIMAGKKRLEEVRTGELAGLVAKAQASGKTEDAQAAQDLDVKCTRLEKKISDLQLTRTITMQTAPQIRMVQDGEAVMIEKIQTTIVNTIPLWKSQMILALGIENSAQAVKAQNAVTDMTNNLLRKNADMLHQSSVDIARETERGIVDIETLKHTNEQLIKTFDEVLQVQQEGREKRQQAEVEMQRIEDELKEKLLKASSK</sequence>